<comment type="subcellular location">
    <subcellularLocation>
        <location evidence="2">Cell membrane</location>
        <topology evidence="2">Lipid-anchor</topology>
    </subcellularLocation>
</comment>
<sequence>MWRGRAESSPSVAALACVCFFAAGCIPSLEGNEPREPSKAIPASFGRSSSSTQDASSQPARSTQTVWRTFFDDAELRALIEMALAKNQELNIQLQEIIIARNEVSARQGDYLPKVGVGAGVGVERMGKNTSQGISDESHGLPQNLGDFTFGFWGSWEIDVWGKLRDATKSADLRYLATIEGRNFMVTQIVAEIASSYFELVAIDNQLDVLKRNVEILGDALEIIKLEKQAARVTELAVQRFQAEVLKNKSRLYGLEQEKVQIENKINFLVGRYPQAVSRNDQKLKDPLPKVTSGLPSELLKNRPDIRQAELELQATKLDVQVAKAEFYPSLSIDAAVGYRSFNVKHLLVTPDSLIYNLAGNLTAPLLNRKAIEAQYRSVNARQLQAVFNYERTLLQAFTDVANQLSLVENLQKAYELQSQQVEALTRSSETSTVLFQSARADYVEVLLTRRDSLDAEMELIETRKRQWLAVVHLYQALGGGWRSGA</sequence>
<dbReference type="InterPro" id="IPR003423">
    <property type="entry name" value="OMP_efflux"/>
</dbReference>
<accession>A0ABT5EXI7</accession>
<feature type="compositionally biased region" description="Low complexity" evidence="3">
    <location>
        <begin position="48"/>
        <end position="57"/>
    </location>
</feature>
<proteinExistence type="inferred from homology"/>
<comment type="similarity">
    <text evidence="1 2">Belongs to the outer membrane factor (OMF) (TC 1.B.17) family.</text>
</comment>
<comment type="caution">
    <text evidence="4">The sequence shown here is derived from an EMBL/GenBank/DDBJ whole genome shotgun (WGS) entry which is preliminary data.</text>
</comment>
<keyword evidence="5" id="KW-1185">Reference proteome</keyword>
<evidence type="ECO:0000256" key="2">
    <source>
        <dbReference type="RuleBase" id="RU362097"/>
    </source>
</evidence>
<dbReference type="Proteomes" id="UP001221411">
    <property type="component" value="Unassembled WGS sequence"/>
</dbReference>
<dbReference type="Pfam" id="PF02321">
    <property type="entry name" value="OEP"/>
    <property type="match status" value="2"/>
</dbReference>
<dbReference type="PROSITE" id="PS51257">
    <property type="entry name" value="PROKAR_LIPOPROTEIN"/>
    <property type="match status" value="1"/>
</dbReference>
<dbReference type="NCBIfam" id="TIGR01845">
    <property type="entry name" value="outer_NodT"/>
    <property type="match status" value="1"/>
</dbReference>
<evidence type="ECO:0000313" key="5">
    <source>
        <dbReference type="Proteomes" id="UP001221411"/>
    </source>
</evidence>
<evidence type="ECO:0000256" key="1">
    <source>
        <dbReference type="ARBA" id="ARBA00007613"/>
    </source>
</evidence>
<protein>
    <submittedName>
        <fullName evidence="4">TolC family protein</fullName>
    </submittedName>
</protein>
<keyword evidence="2" id="KW-0564">Palmitate</keyword>
<dbReference type="Gene3D" id="1.20.1600.10">
    <property type="entry name" value="Outer membrane efflux proteins (OEP)"/>
    <property type="match status" value="1"/>
</dbReference>
<organism evidence="4 5">
    <name type="scientific">Polyangium mundeleinium</name>
    <dbReference type="NCBI Taxonomy" id="2995306"/>
    <lineage>
        <taxon>Bacteria</taxon>
        <taxon>Pseudomonadati</taxon>
        <taxon>Myxococcota</taxon>
        <taxon>Polyangia</taxon>
        <taxon>Polyangiales</taxon>
        <taxon>Polyangiaceae</taxon>
        <taxon>Polyangium</taxon>
    </lineage>
</organism>
<dbReference type="EMBL" id="JAQNDO010000001">
    <property type="protein sequence ID" value="MDC0746109.1"/>
    <property type="molecule type" value="Genomic_DNA"/>
</dbReference>
<keyword evidence="2" id="KW-0472">Membrane</keyword>
<name>A0ABT5EXI7_9BACT</name>
<dbReference type="PANTHER" id="PTHR30203">
    <property type="entry name" value="OUTER MEMBRANE CATION EFFLUX PROTEIN"/>
    <property type="match status" value="1"/>
</dbReference>
<dbReference type="RefSeq" id="WP_271924276.1">
    <property type="nucleotide sequence ID" value="NZ_JAQNDO010000001.1"/>
</dbReference>
<keyword evidence="2" id="KW-1134">Transmembrane beta strand</keyword>
<keyword evidence="2" id="KW-0449">Lipoprotein</keyword>
<dbReference type="Gene3D" id="2.20.200.10">
    <property type="entry name" value="Outer membrane efflux proteins (OEP)"/>
    <property type="match status" value="1"/>
</dbReference>
<evidence type="ECO:0000256" key="3">
    <source>
        <dbReference type="SAM" id="MobiDB-lite"/>
    </source>
</evidence>
<dbReference type="SUPFAM" id="SSF56954">
    <property type="entry name" value="Outer membrane efflux proteins (OEP)"/>
    <property type="match status" value="1"/>
</dbReference>
<dbReference type="InterPro" id="IPR010131">
    <property type="entry name" value="MdtP/NodT-like"/>
</dbReference>
<dbReference type="PANTHER" id="PTHR30203:SF30">
    <property type="entry name" value="OUTER MEMBRANE PROTEIN-RELATED"/>
    <property type="match status" value="1"/>
</dbReference>
<keyword evidence="2" id="KW-0812">Transmembrane</keyword>
<feature type="region of interest" description="Disordered" evidence="3">
    <location>
        <begin position="32"/>
        <end position="62"/>
    </location>
</feature>
<evidence type="ECO:0000313" key="4">
    <source>
        <dbReference type="EMBL" id="MDC0746109.1"/>
    </source>
</evidence>
<reference evidence="4 5" key="1">
    <citation type="submission" date="2022-11" db="EMBL/GenBank/DDBJ databases">
        <title>Minimal conservation of predation-associated metabolite biosynthetic gene clusters underscores biosynthetic potential of Myxococcota including descriptions for ten novel species: Archangium lansinium sp. nov., Myxococcus landrumus sp. nov., Nannocystis bai.</title>
        <authorList>
            <person name="Ahearne A."/>
            <person name="Stevens C."/>
            <person name="Dowd S."/>
        </authorList>
    </citation>
    <scope>NUCLEOTIDE SEQUENCE [LARGE SCALE GENOMIC DNA]</scope>
    <source>
        <strain evidence="4 5">RJM3</strain>
    </source>
</reference>
<gene>
    <name evidence="4" type="ORF">POL67_32580</name>
</gene>